<dbReference type="AlphaFoldDB" id="I3UH31"/>
<dbReference type="SUPFAM" id="SSF53383">
    <property type="entry name" value="PLP-dependent transferases"/>
    <property type="match status" value="1"/>
</dbReference>
<dbReference type="InterPro" id="IPR004839">
    <property type="entry name" value="Aminotransferase_I/II_large"/>
</dbReference>
<dbReference type="InterPro" id="IPR015422">
    <property type="entry name" value="PyrdxlP-dep_Trfase_small"/>
</dbReference>
<sequence length="422" mass="46210">MARLRYKTVVDRFAQQIQAGQLAPGTRLPTHRQLAAREGMSLVTATRVYAELQAMGLISGETGRGTYVRAIALTPGQGTDQHVVAADMIDLNFNYPSLPQQTELLRNALRQLSTSGDLASLLRYQPYGGRAHDRAAMAQYLAHRGLSVDAGQILIVNGAQDGLAMTVMACLNPGDVVAVDALTYPGFRVLAQMLHLELVPIPADNRGPDMAVLEKLCRARRIKAVYTMPTMNNPLGWVMSENRRQQLVAVARKYSLLIIEDAAYAFLVDEAPAPIAQLAPDITIYITGFSKNVAAGLRVGLVAAPPTHIASLERAIRATTWSTPGVMTAMTIEWIRDGTVLQLEREKREDAQSRQAMARKILAGISCVGHPSSYFLWIPLAEEVRADQIAMALMREQISVSTAEPLLPLSTCPMRFVWRLGQ</sequence>
<dbReference type="InterPro" id="IPR015421">
    <property type="entry name" value="PyrdxlP-dep_Trfase_major"/>
</dbReference>
<organism evidence="7 8">
    <name type="scientific">Advenella kashmirensis (strain DSM 17095 / LMG 22695 / WT001)</name>
    <name type="common">Tetrathiobacter kashmirensis</name>
    <dbReference type="NCBI Taxonomy" id="1036672"/>
    <lineage>
        <taxon>Bacteria</taxon>
        <taxon>Pseudomonadati</taxon>
        <taxon>Pseudomonadota</taxon>
        <taxon>Betaproteobacteria</taxon>
        <taxon>Burkholderiales</taxon>
        <taxon>Alcaligenaceae</taxon>
    </lineage>
</organism>
<dbReference type="HOGENOM" id="CLU_017584_0_0_4"/>
<evidence type="ECO:0000256" key="3">
    <source>
        <dbReference type="ARBA" id="ARBA00023015"/>
    </source>
</evidence>
<evidence type="ECO:0000313" key="8">
    <source>
        <dbReference type="Proteomes" id="UP000005267"/>
    </source>
</evidence>
<dbReference type="Pfam" id="PF00155">
    <property type="entry name" value="Aminotran_1_2"/>
    <property type="match status" value="1"/>
</dbReference>
<reference evidence="8" key="2">
    <citation type="journal article" date="2013" name="PLoS ONE">
        <title>Genome implosion elicits host-confinement in Alcaligenaceae: evidence from the comparative genomics of Tetrathiobacter kashmirensis, a pathogen in the making.</title>
        <authorList>
            <person name="Ghosh W."/>
            <person name="Alam M."/>
            <person name="Roy C."/>
            <person name="Pyne P."/>
            <person name="George A."/>
            <person name="Chakraborty R."/>
            <person name="Majumder S."/>
            <person name="Agarwal A."/>
            <person name="Chakraborty S."/>
            <person name="Majumdar S."/>
            <person name="Gupta S.K."/>
        </authorList>
    </citation>
    <scope>NUCLEOTIDE SEQUENCE [LARGE SCALE GENOMIC DNA]</scope>
    <source>
        <strain evidence="8">WT001</strain>
    </source>
</reference>
<dbReference type="Gene3D" id="3.40.640.10">
    <property type="entry name" value="Type I PLP-dependent aspartate aminotransferase-like (Major domain)"/>
    <property type="match status" value="1"/>
</dbReference>
<dbReference type="Pfam" id="PF00392">
    <property type="entry name" value="GntR"/>
    <property type="match status" value="1"/>
</dbReference>
<keyword evidence="4" id="KW-0238">DNA-binding</keyword>
<dbReference type="InterPro" id="IPR015424">
    <property type="entry name" value="PyrdxlP-dep_Trfase"/>
</dbReference>
<dbReference type="PANTHER" id="PTHR46577">
    <property type="entry name" value="HTH-TYPE TRANSCRIPTIONAL REGULATORY PROTEIN GABR"/>
    <property type="match status" value="1"/>
</dbReference>
<dbReference type="SUPFAM" id="SSF46785">
    <property type="entry name" value="Winged helix' DNA-binding domain"/>
    <property type="match status" value="1"/>
</dbReference>
<dbReference type="GO" id="GO:0030170">
    <property type="term" value="F:pyridoxal phosphate binding"/>
    <property type="evidence" value="ECO:0007669"/>
    <property type="project" value="InterPro"/>
</dbReference>
<gene>
    <name evidence="7" type="ordered locus">TKWG_23640</name>
</gene>
<keyword evidence="5" id="KW-0804">Transcription</keyword>
<dbReference type="STRING" id="1036672.TKWG_23640"/>
<keyword evidence="8" id="KW-1185">Reference proteome</keyword>
<dbReference type="GO" id="GO:0003700">
    <property type="term" value="F:DNA-binding transcription factor activity"/>
    <property type="evidence" value="ECO:0007669"/>
    <property type="project" value="InterPro"/>
</dbReference>
<dbReference type="SMART" id="SM00345">
    <property type="entry name" value="HTH_GNTR"/>
    <property type="match status" value="1"/>
</dbReference>
<evidence type="ECO:0000256" key="1">
    <source>
        <dbReference type="ARBA" id="ARBA00005384"/>
    </source>
</evidence>
<dbReference type="GO" id="GO:0003677">
    <property type="term" value="F:DNA binding"/>
    <property type="evidence" value="ECO:0007669"/>
    <property type="project" value="UniProtKB-KW"/>
</dbReference>
<dbReference type="Gene3D" id="3.90.1150.10">
    <property type="entry name" value="Aspartate Aminotransferase, domain 1"/>
    <property type="match status" value="1"/>
</dbReference>
<comment type="similarity">
    <text evidence="1">In the C-terminal section; belongs to the class-I pyridoxal-phosphate-dependent aminotransferase family.</text>
</comment>
<dbReference type="CDD" id="cd07377">
    <property type="entry name" value="WHTH_GntR"/>
    <property type="match status" value="1"/>
</dbReference>
<dbReference type="InterPro" id="IPR051446">
    <property type="entry name" value="HTH_trans_reg/aminotransferase"/>
</dbReference>
<evidence type="ECO:0000256" key="2">
    <source>
        <dbReference type="ARBA" id="ARBA00022898"/>
    </source>
</evidence>
<proteinExistence type="inferred from homology"/>
<dbReference type="KEGG" id="aka:TKWG_23640"/>
<evidence type="ECO:0000313" key="7">
    <source>
        <dbReference type="EMBL" id="AFK64319.1"/>
    </source>
</evidence>
<dbReference type="InterPro" id="IPR000524">
    <property type="entry name" value="Tscrpt_reg_HTH_GntR"/>
</dbReference>
<dbReference type="Gene3D" id="1.10.10.10">
    <property type="entry name" value="Winged helix-like DNA-binding domain superfamily/Winged helix DNA-binding domain"/>
    <property type="match status" value="1"/>
</dbReference>
<dbReference type="EMBL" id="CP003555">
    <property type="protein sequence ID" value="AFK64319.1"/>
    <property type="molecule type" value="Genomic_DNA"/>
</dbReference>
<name>I3UH31_ADVKW</name>
<accession>I3UH31</accession>
<keyword evidence="2" id="KW-0663">Pyridoxal phosphate</keyword>
<dbReference type="InterPro" id="IPR036390">
    <property type="entry name" value="WH_DNA-bd_sf"/>
</dbReference>
<evidence type="ECO:0000256" key="5">
    <source>
        <dbReference type="ARBA" id="ARBA00023163"/>
    </source>
</evidence>
<dbReference type="InterPro" id="IPR036388">
    <property type="entry name" value="WH-like_DNA-bd_sf"/>
</dbReference>
<dbReference type="CDD" id="cd00609">
    <property type="entry name" value="AAT_like"/>
    <property type="match status" value="1"/>
</dbReference>
<dbReference type="PROSITE" id="PS50949">
    <property type="entry name" value="HTH_GNTR"/>
    <property type="match status" value="1"/>
</dbReference>
<reference evidence="7 8" key="1">
    <citation type="journal article" date="2011" name="J. Bacteriol.">
        <title>Whole-genome shotgun sequencing of the sulfur-oxidizing chemoautotroph Tetrathiobacter kashmirensis.</title>
        <authorList>
            <person name="Ghosh W."/>
            <person name="George A."/>
            <person name="Agarwal A."/>
            <person name="Raj P."/>
            <person name="Alam M."/>
            <person name="Pyne P."/>
            <person name="Das Gupta S.K."/>
        </authorList>
    </citation>
    <scope>NUCLEOTIDE SEQUENCE [LARGE SCALE GENOMIC DNA]</scope>
    <source>
        <strain evidence="7 8">WT001</strain>
    </source>
</reference>
<protein>
    <submittedName>
        <fullName evidence="7">Transcriptional regulator</fullName>
    </submittedName>
</protein>
<keyword evidence="3" id="KW-0805">Transcription regulation</keyword>
<feature type="domain" description="HTH gntR-type" evidence="6">
    <location>
        <begin position="3"/>
        <end position="71"/>
    </location>
</feature>
<dbReference type="Proteomes" id="UP000005267">
    <property type="component" value="Chromosome"/>
</dbReference>
<evidence type="ECO:0000256" key="4">
    <source>
        <dbReference type="ARBA" id="ARBA00023125"/>
    </source>
</evidence>
<dbReference type="PANTHER" id="PTHR46577:SF1">
    <property type="entry name" value="HTH-TYPE TRANSCRIPTIONAL REGULATORY PROTEIN GABR"/>
    <property type="match status" value="1"/>
</dbReference>
<evidence type="ECO:0000259" key="6">
    <source>
        <dbReference type="PROSITE" id="PS50949"/>
    </source>
</evidence>